<keyword evidence="3" id="KW-1185">Reference proteome</keyword>
<evidence type="ECO:0000256" key="1">
    <source>
        <dbReference type="SAM" id="MobiDB-lite"/>
    </source>
</evidence>
<gene>
    <name evidence="2" type="ORF">ALC60_05521</name>
</gene>
<proteinExistence type="predicted"/>
<feature type="compositionally biased region" description="Polar residues" evidence="1">
    <location>
        <begin position="187"/>
        <end position="207"/>
    </location>
</feature>
<accession>A0A151X5N4</accession>
<feature type="compositionally biased region" description="Basic and acidic residues" evidence="1">
    <location>
        <begin position="167"/>
        <end position="185"/>
    </location>
</feature>
<dbReference type="EMBL" id="KQ982515">
    <property type="protein sequence ID" value="KYQ55599.1"/>
    <property type="molecule type" value="Genomic_DNA"/>
</dbReference>
<dbReference type="AlphaFoldDB" id="A0A151X5N4"/>
<reference evidence="2 3" key="1">
    <citation type="submission" date="2015-09" db="EMBL/GenBank/DDBJ databases">
        <title>Trachymyrmex zeteki WGS genome.</title>
        <authorList>
            <person name="Nygaard S."/>
            <person name="Hu H."/>
            <person name="Boomsma J."/>
            <person name="Zhang G."/>
        </authorList>
    </citation>
    <scope>NUCLEOTIDE SEQUENCE [LARGE SCALE GENOMIC DNA]</scope>
    <source>
        <strain evidence="2">Tzet28-1</strain>
        <tissue evidence="2">Whole body</tissue>
    </source>
</reference>
<evidence type="ECO:0000313" key="3">
    <source>
        <dbReference type="Proteomes" id="UP000075809"/>
    </source>
</evidence>
<protein>
    <submittedName>
        <fullName evidence="2">Uncharacterized protein</fullName>
    </submittedName>
</protein>
<dbReference type="Proteomes" id="UP000075809">
    <property type="component" value="Unassembled WGS sequence"/>
</dbReference>
<evidence type="ECO:0000313" key="2">
    <source>
        <dbReference type="EMBL" id="KYQ55599.1"/>
    </source>
</evidence>
<name>A0A151X5N4_9HYME</name>
<feature type="region of interest" description="Disordered" evidence="1">
    <location>
        <begin position="146"/>
        <end position="211"/>
    </location>
</feature>
<organism evidence="2 3">
    <name type="scientific">Mycetomoellerius zeteki</name>
    <dbReference type="NCBI Taxonomy" id="64791"/>
    <lineage>
        <taxon>Eukaryota</taxon>
        <taxon>Metazoa</taxon>
        <taxon>Ecdysozoa</taxon>
        <taxon>Arthropoda</taxon>
        <taxon>Hexapoda</taxon>
        <taxon>Insecta</taxon>
        <taxon>Pterygota</taxon>
        <taxon>Neoptera</taxon>
        <taxon>Endopterygota</taxon>
        <taxon>Hymenoptera</taxon>
        <taxon>Apocrita</taxon>
        <taxon>Aculeata</taxon>
        <taxon>Formicoidea</taxon>
        <taxon>Formicidae</taxon>
        <taxon>Myrmicinae</taxon>
        <taxon>Mycetomoellerius</taxon>
    </lineage>
</organism>
<sequence length="260" mass="29818">MSVTYIFYLNIHINLYCNVGFPQIWRNPYNDSFDYPEEPILNSEIKTDIKLSTHKSFPKLANINISFFVNTDLDDENEKSVSTLPSLRTTHQLNYVLNSLHEFVEAIKIWITKNLTQNQLIPVNIASNNKTQVQVTSSAPDKHTALLVDDYQSTSVKTPETEELEDNKEKKEKLEDNKEKLEDNKNPVTSESTVSSNVPKKNENLASHSGFYDPIKSVFSEDKTQVTNSAPDEHITLVESVLPEDYKENDEEYYAGDYEK</sequence>